<dbReference type="KEGG" id="cdet:87936911"/>
<dbReference type="GO" id="GO:0016787">
    <property type="term" value="F:hydrolase activity"/>
    <property type="evidence" value="ECO:0007669"/>
    <property type="project" value="UniProtKB-KW"/>
</dbReference>
<protein>
    <submittedName>
        <fullName evidence="7">Acyl transferase domain superfamily, Acyl transferase/acyl hydrolase/lysophospholipase</fullName>
    </submittedName>
</protein>
<name>A0AAX4HWG6_9PEZI</name>
<dbReference type="InterPro" id="IPR050091">
    <property type="entry name" value="PKS_NRPS_Biosynth_Enz"/>
</dbReference>
<dbReference type="PROSITE" id="PS52019">
    <property type="entry name" value="PKS_MFAS_DH"/>
    <property type="match status" value="1"/>
</dbReference>
<dbReference type="SUPFAM" id="SSF52151">
    <property type="entry name" value="FabD/lysophospholipase-like"/>
    <property type="match status" value="1"/>
</dbReference>
<evidence type="ECO:0000256" key="4">
    <source>
        <dbReference type="PROSITE-ProRule" id="PRU01363"/>
    </source>
</evidence>
<dbReference type="SMART" id="SM00827">
    <property type="entry name" value="PKS_AT"/>
    <property type="match status" value="1"/>
</dbReference>
<reference evidence="8" key="1">
    <citation type="journal article" date="2023" name="bioRxiv">
        <title>Complete genome of the Medicago anthracnose fungus, Colletotrichum destructivum, reveals a mini-chromosome-like region within a core chromosome.</title>
        <authorList>
            <person name="Lapalu N."/>
            <person name="Simon A."/>
            <person name="Lu A."/>
            <person name="Plaumann P.-L."/>
            <person name="Amselem J."/>
            <person name="Pigne S."/>
            <person name="Auger A."/>
            <person name="Koch C."/>
            <person name="Dallery J.-F."/>
            <person name="O'Connell R.J."/>
        </authorList>
    </citation>
    <scope>NUCLEOTIDE SEQUENCE [LARGE SCALE GENOMIC DNA]</scope>
    <source>
        <strain evidence="8">CBS 520.97</strain>
    </source>
</reference>
<organism evidence="7 8">
    <name type="scientific">Colletotrichum destructivum</name>
    <dbReference type="NCBI Taxonomy" id="34406"/>
    <lineage>
        <taxon>Eukaryota</taxon>
        <taxon>Fungi</taxon>
        <taxon>Dikarya</taxon>
        <taxon>Ascomycota</taxon>
        <taxon>Pezizomycotina</taxon>
        <taxon>Sordariomycetes</taxon>
        <taxon>Hypocreomycetidae</taxon>
        <taxon>Glomerellales</taxon>
        <taxon>Glomerellaceae</taxon>
        <taxon>Colletotrichum</taxon>
        <taxon>Colletotrichum destructivum species complex</taxon>
    </lineage>
</organism>
<accession>A0AAX4HWG6</accession>
<dbReference type="GeneID" id="87936911"/>
<evidence type="ECO:0000313" key="8">
    <source>
        <dbReference type="Proteomes" id="UP001322277"/>
    </source>
</evidence>
<dbReference type="EMBL" id="CP137305">
    <property type="protein sequence ID" value="WQF75394.1"/>
    <property type="molecule type" value="Genomic_DNA"/>
</dbReference>
<evidence type="ECO:0000256" key="1">
    <source>
        <dbReference type="ARBA" id="ARBA00022450"/>
    </source>
</evidence>
<dbReference type="Pfam" id="PF21089">
    <property type="entry name" value="PKS_DH_N"/>
    <property type="match status" value="1"/>
</dbReference>
<feature type="compositionally biased region" description="Acidic residues" evidence="5">
    <location>
        <begin position="584"/>
        <end position="594"/>
    </location>
</feature>
<gene>
    <name evidence="7" type="ORF">CDEST_00408</name>
</gene>
<keyword evidence="7" id="KW-0808">Transferase</keyword>
<dbReference type="InterPro" id="IPR016039">
    <property type="entry name" value="Thiolase-like"/>
</dbReference>
<dbReference type="AlphaFoldDB" id="A0AAX4HWG6"/>
<dbReference type="Gene3D" id="3.30.70.3290">
    <property type="match status" value="2"/>
</dbReference>
<dbReference type="Gene3D" id="3.10.129.110">
    <property type="entry name" value="Polyketide synthase dehydratase"/>
    <property type="match status" value="1"/>
</dbReference>
<dbReference type="InterPro" id="IPR014043">
    <property type="entry name" value="Acyl_transferase_dom"/>
</dbReference>
<dbReference type="Gene3D" id="3.40.47.10">
    <property type="match status" value="1"/>
</dbReference>
<feature type="region of interest" description="Disordered" evidence="5">
    <location>
        <begin position="584"/>
        <end position="617"/>
    </location>
</feature>
<keyword evidence="1" id="KW-0596">Phosphopantetheine</keyword>
<keyword evidence="3" id="KW-0511">Multifunctional enzyme</keyword>
<keyword evidence="8" id="KW-1185">Reference proteome</keyword>
<dbReference type="Pfam" id="PF22621">
    <property type="entry name" value="CurL-like_PKS_C"/>
    <property type="match status" value="1"/>
</dbReference>
<dbReference type="InterPro" id="IPR049900">
    <property type="entry name" value="PKS_mFAS_DH"/>
</dbReference>
<dbReference type="RefSeq" id="XP_062772618.1">
    <property type="nucleotide sequence ID" value="XM_062916567.1"/>
</dbReference>
<dbReference type="Gene3D" id="3.40.366.10">
    <property type="entry name" value="Malonyl-Coenzyme A Acyl Carrier Protein, domain 2"/>
    <property type="match status" value="2"/>
</dbReference>
<evidence type="ECO:0000256" key="5">
    <source>
        <dbReference type="SAM" id="MobiDB-lite"/>
    </source>
</evidence>
<feature type="domain" description="PKS/mFAS DH" evidence="6">
    <location>
        <begin position="502"/>
        <end position="617"/>
    </location>
</feature>
<evidence type="ECO:0000256" key="2">
    <source>
        <dbReference type="ARBA" id="ARBA00022553"/>
    </source>
</evidence>
<dbReference type="InterPro" id="IPR042104">
    <property type="entry name" value="PKS_dehydratase_sf"/>
</dbReference>
<evidence type="ECO:0000256" key="3">
    <source>
        <dbReference type="ARBA" id="ARBA00023268"/>
    </source>
</evidence>
<evidence type="ECO:0000313" key="7">
    <source>
        <dbReference type="EMBL" id="WQF75394.1"/>
    </source>
</evidence>
<dbReference type="PANTHER" id="PTHR43775">
    <property type="entry name" value="FATTY ACID SYNTHASE"/>
    <property type="match status" value="1"/>
</dbReference>
<feature type="compositionally biased region" description="Polar residues" evidence="5">
    <location>
        <begin position="608"/>
        <end position="617"/>
    </location>
</feature>
<dbReference type="Proteomes" id="UP001322277">
    <property type="component" value="Chromosome 1"/>
</dbReference>
<dbReference type="GO" id="GO:0044550">
    <property type="term" value="P:secondary metabolite biosynthetic process"/>
    <property type="evidence" value="ECO:0007669"/>
    <property type="project" value="TreeGrafter"/>
</dbReference>
<dbReference type="InterPro" id="IPR049552">
    <property type="entry name" value="PKS_DH_N"/>
</dbReference>
<dbReference type="Pfam" id="PF00698">
    <property type="entry name" value="Acyl_transf_1"/>
    <property type="match status" value="1"/>
</dbReference>
<dbReference type="InterPro" id="IPR016035">
    <property type="entry name" value="Acyl_Trfase/lysoPLipase"/>
</dbReference>
<dbReference type="GO" id="GO:0004312">
    <property type="term" value="F:fatty acid synthase activity"/>
    <property type="evidence" value="ECO:0007669"/>
    <property type="project" value="TreeGrafter"/>
</dbReference>
<dbReference type="PANTHER" id="PTHR43775:SF29">
    <property type="entry name" value="ASPERFURANONE POLYKETIDE SYNTHASE AFOG-RELATED"/>
    <property type="match status" value="1"/>
</dbReference>
<dbReference type="InterPro" id="IPR001227">
    <property type="entry name" value="Ac_transferase_dom_sf"/>
</dbReference>
<sequence length="617" mass="68071">MTKAGVHRVSVNSFGFGGTNVHAILDSAEEFLANGHDVAIGDKQISSVGSRFSISHGLDHEGNGDVRYRVFVLSTLDEPSLKAAAQNMVSYIKRRAPKIPNSFLNDLAYTLNFERSLFPYRSAVSANSIDGLIKAIENPSRLPMSKVNANEKPPSVGFVFTGQGAQWAVWAKKEIERDGKTSSIARGKFSQPLCTALQVSLFELLGSWGIRPTAAAGHSSGEIASAYTDGIISREDAMASAYHREICSERSGHHGQERHGQKGVHDAHVAVSEPRREPAVHPSNVTISGDDEAIVEYKERLDRDAIFARILIVEAAYHSLHMEAVRDEYLHSTQDLYPKRDSDPDTNLISFYSSVTGKRAEPTQLGPQYWVENMMGRVEFASSLKALAIESEIDTLLEVGPHAALAGPVKQILQASDRLRGVNITYASVLKIKESAAKPVVAMAVTLATKGVPVDLRAVHGTTTTSAAVVTGLPSYPWNKSRSYWAESRLSREFRNCPYPRRDLLGRPAPNFNPLDGRWRNFVRTVKIPWLRDHRIESKIVYPAVGYIAMAMAIEAVKQRAPRAPSAYRLREIVFGKALITEEEEEENDDDDTEVFMSLRARNDGTRKPSSTVAKAY</sequence>
<evidence type="ECO:0000259" key="6">
    <source>
        <dbReference type="PROSITE" id="PS52019"/>
    </source>
</evidence>
<comment type="caution">
    <text evidence="4">Lacks conserved residue(s) required for the propagation of feature annotation.</text>
</comment>
<dbReference type="GO" id="GO:0006633">
    <property type="term" value="P:fatty acid biosynthetic process"/>
    <property type="evidence" value="ECO:0007669"/>
    <property type="project" value="TreeGrafter"/>
</dbReference>
<keyword evidence="7" id="KW-0378">Hydrolase</keyword>
<keyword evidence="2" id="KW-0597">Phosphoprotein</keyword>
<proteinExistence type="predicted"/>